<gene>
    <name evidence="1" type="ORF">C943_03642</name>
</gene>
<dbReference type="InParanoid" id="M7XIR4"/>
<dbReference type="STRING" id="1239962.C943_03642"/>
<comment type="caution">
    <text evidence="1">The sequence shown here is derived from an EMBL/GenBank/DDBJ whole genome shotgun (WGS) entry which is preliminary data.</text>
</comment>
<evidence type="ECO:0000313" key="2">
    <source>
        <dbReference type="Proteomes" id="UP000010953"/>
    </source>
</evidence>
<evidence type="ECO:0000313" key="1">
    <source>
        <dbReference type="EMBL" id="EMS34423.1"/>
    </source>
</evidence>
<dbReference type="Proteomes" id="UP000010953">
    <property type="component" value="Unassembled WGS sequence"/>
</dbReference>
<reference evidence="1" key="1">
    <citation type="submission" date="2013-01" db="EMBL/GenBank/DDBJ databases">
        <title>Genome assembly of Mariniradius saccharolyticus AK6.</title>
        <authorList>
            <person name="Vaidya B."/>
            <person name="Khatri I."/>
            <person name="Tanuku N.R.S."/>
            <person name="Subramanian S."/>
            <person name="Pinnaka A."/>
        </authorList>
    </citation>
    <scope>NUCLEOTIDE SEQUENCE [LARGE SCALE GENOMIC DNA]</scope>
    <source>
        <strain evidence="1">AK6</strain>
    </source>
</reference>
<accession>M7XIR4</accession>
<dbReference type="EMBL" id="AMZY02000006">
    <property type="protein sequence ID" value="EMS34423.1"/>
    <property type="molecule type" value="Genomic_DNA"/>
</dbReference>
<proteinExistence type="predicted"/>
<protein>
    <submittedName>
        <fullName evidence="1">Uncharacterized protein</fullName>
    </submittedName>
</protein>
<dbReference type="AlphaFoldDB" id="M7XIR4"/>
<keyword evidence="2" id="KW-1185">Reference proteome</keyword>
<sequence length="46" mass="5493">MDRKHQGPILSYFAPISEKWGIWGVVRKIWKRSGMQKIKSPFDDFK</sequence>
<organism evidence="1 2">
    <name type="scientific">Mariniradius saccharolyticus AK6</name>
    <dbReference type="NCBI Taxonomy" id="1239962"/>
    <lineage>
        <taxon>Bacteria</taxon>
        <taxon>Pseudomonadati</taxon>
        <taxon>Bacteroidota</taxon>
        <taxon>Cytophagia</taxon>
        <taxon>Cytophagales</taxon>
        <taxon>Cyclobacteriaceae</taxon>
        <taxon>Mariniradius</taxon>
    </lineage>
</organism>
<name>M7XIR4_9BACT</name>